<dbReference type="Proteomes" id="UP000276133">
    <property type="component" value="Unassembled WGS sequence"/>
</dbReference>
<dbReference type="AlphaFoldDB" id="A0A3M7R862"/>
<reference evidence="1 2" key="1">
    <citation type="journal article" date="2018" name="Sci. Rep.">
        <title>Genomic signatures of local adaptation to the degree of environmental predictability in rotifers.</title>
        <authorList>
            <person name="Franch-Gras L."/>
            <person name="Hahn C."/>
            <person name="Garcia-Roger E.M."/>
            <person name="Carmona M.J."/>
            <person name="Serra M."/>
            <person name="Gomez A."/>
        </authorList>
    </citation>
    <scope>NUCLEOTIDE SEQUENCE [LARGE SCALE GENOMIC DNA]</scope>
    <source>
        <strain evidence="1">HYR1</strain>
    </source>
</reference>
<evidence type="ECO:0000313" key="1">
    <source>
        <dbReference type="EMBL" id="RNA19716.1"/>
    </source>
</evidence>
<dbReference type="EMBL" id="REGN01003987">
    <property type="protein sequence ID" value="RNA19716.1"/>
    <property type="molecule type" value="Genomic_DNA"/>
</dbReference>
<proteinExistence type="predicted"/>
<sequence length="113" mass="13240">MGAHRSNMAYIDIESDEELIIRRKRSPHIHNRTATYIFPTVSYVPVPTTLYNRPPQQYTAISPYNYNLNSNTKNYDKVLGFFKVQSSLDNPALEIPQFSKIRPNFDFPLLHFF</sequence>
<protein>
    <submittedName>
        <fullName evidence="1">Uncharacterized protein</fullName>
    </submittedName>
</protein>
<keyword evidence="2" id="KW-1185">Reference proteome</keyword>
<comment type="caution">
    <text evidence="1">The sequence shown here is derived from an EMBL/GenBank/DDBJ whole genome shotgun (WGS) entry which is preliminary data.</text>
</comment>
<gene>
    <name evidence="1" type="ORF">BpHYR1_040272</name>
</gene>
<accession>A0A3M7R862</accession>
<evidence type="ECO:0000313" key="2">
    <source>
        <dbReference type="Proteomes" id="UP000276133"/>
    </source>
</evidence>
<name>A0A3M7R862_BRAPC</name>
<organism evidence="1 2">
    <name type="scientific">Brachionus plicatilis</name>
    <name type="common">Marine rotifer</name>
    <name type="synonym">Brachionus muelleri</name>
    <dbReference type="NCBI Taxonomy" id="10195"/>
    <lineage>
        <taxon>Eukaryota</taxon>
        <taxon>Metazoa</taxon>
        <taxon>Spiralia</taxon>
        <taxon>Gnathifera</taxon>
        <taxon>Rotifera</taxon>
        <taxon>Eurotatoria</taxon>
        <taxon>Monogononta</taxon>
        <taxon>Pseudotrocha</taxon>
        <taxon>Ploima</taxon>
        <taxon>Brachionidae</taxon>
        <taxon>Brachionus</taxon>
    </lineage>
</organism>